<sequence length="162" mass="18970">MVSRAKLLQLTDYEKTDILNVHGLKLRTMDQHMEAIMIKLMGITIESREEQRKREEEALYRYFRYGAKHRNKVGRLLEELIPGEKREHLLLYYLQIKDAMEACGSQDFDEAVTRMPSKSRIITVNKTVHQYYKAVMEADAGMDEDLVLPSADEIRKSVEQSF</sequence>
<protein>
    <submittedName>
        <fullName evidence="1">Uncharacterized protein</fullName>
    </submittedName>
</protein>
<dbReference type="EMBL" id="BQNJ01000002">
    <property type="protein sequence ID" value="GKH04252.1"/>
    <property type="molecule type" value="Genomic_DNA"/>
</dbReference>
<evidence type="ECO:0000313" key="2">
    <source>
        <dbReference type="Proteomes" id="UP001055091"/>
    </source>
</evidence>
<accession>A0AA37NNC0</accession>
<organism evidence="1 2">
    <name type="scientific">Hungatella hathewayi</name>
    <dbReference type="NCBI Taxonomy" id="154046"/>
    <lineage>
        <taxon>Bacteria</taxon>
        <taxon>Bacillati</taxon>
        <taxon>Bacillota</taxon>
        <taxon>Clostridia</taxon>
        <taxon>Lachnospirales</taxon>
        <taxon>Lachnospiraceae</taxon>
        <taxon>Hungatella</taxon>
    </lineage>
</organism>
<dbReference type="Proteomes" id="UP001055091">
    <property type="component" value="Unassembled WGS sequence"/>
</dbReference>
<dbReference type="AlphaFoldDB" id="A0AA37NNC0"/>
<reference evidence="1" key="1">
    <citation type="submission" date="2022-01" db="EMBL/GenBank/DDBJ databases">
        <title>Novel bile acid biosynthetic pathways are enriched in the microbiome of centenarians.</title>
        <authorList>
            <person name="Sato Y."/>
            <person name="Atarashi K."/>
            <person name="Plichta R.D."/>
            <person name="Arai Y."/>
            <person name="Sasajima S."/>
            <person name="Kearney M.S."/>
            <person name="Suda W."/>
            <person name="Takeshita K."/>
            <person name="Sasaki T."/>
            <person name="Okamoto S."/>
            <person name="Skelly N.A."/>
            <person name="Okamura Y."/>
            <person name="Vlamakis H."/>
            <person name="Li Y."/>
            <person name="Tanoue T."/>
            <person name="Takei H."/>
            <person name="Nittono H."/>
            <person name="Narushima S."/>
            <person name="Irie J."/>
            <person name="Itoh H."/>
            <person name="Moriya K."/>
            <person name="Sugiura Y."/>
            <person name="Suematsu M."/>
            <person name="Moritoki N."/>
            <person name="Shibata S."/>
            <person name="Littman R.D."/>
            <person name="Fischbach A.M."/>
            <person name="Uwamino Y."/>
            <person name="Inoue T."/>
            <person name="Honda A."/>
            <person name="Hattori M."/>
            <person name="Murai T."/>
            <person name="Xavier J.R."/>
            <person name="Hirose N."/>
            <person name="Honda K."/>
        </authorList>
    </citation>
    <scope>NUCLEOTIDE SEQUENCE</scope>
    <source>
        <strain evidence="1">CE91-St55</strain>
    </source>
</reference>
<comment type="caution">
    <text evidence="1">The sequence shown here is derived from an EMBL/GenBank/DDBJ whole genome shotgun (WGS) entry which is preliminary data.</text>
</comment>
<name>A0AA37NNC0_9FIRM</name>
<evidence type="ECO:0000313" key="1">
    <source>
        <dbReference type="EMBL" id="GKH04252.1"/>
    </source>
</evidence>
<proteinExistence type="predicted"/>
<gene>
    <name evidence="1" type="ORF">CE91St55_62330</name>
</gene>